<keyword evidence="2 4" id="KW-0479">Metal-binding</keyword>
<organism evidence="6 7">
    <name type="scientific">Dokdonia donghaensis DSW-1</name>
    <dbReference type="NCBI Taxonomy" id="1300343"/>
    <lineage>
        <taxon>Bacteria</taxon>
        <taxon>Pseudomonadati</taxon>
        <taxon>Bacteroidota</taxon>
        <taxon>Flavobacteriia</taxon>
        <taxon>Flavobacteriales</taxon>
        <taxon>Flavobacteriaceae</taxon>
        <taxon>Dokdonia</taxon>
    </lineage>
</organism>
<dbReference type="KEGG" id="ddo:I597_2779"/>
<evidence type="ECO:0000313" key="7">
    <source>
        <dbReference type="Proteomes" id="UP000030140"/>
    </source>
</evidence>
<dbReference type="GO" id="GO:0009055">
    <property type="term" value="F:electron transfer activity"/>
    <property type="evidence" value="ECO:0007669"/>
    <property type="project" value="InterPro"/>
</dbReference>
<dbReference type="GO" id="GO:0046872">
    <property type="term" value="F:metal ion binding"/>
    <property type="evidence" value="ECO:0007669"/>
    <property type="project" value="UniProtKB-KW"/>
</dbReference>
<evidence type="ECO:0000256" key="1">
    <source>
        <dbReference type="ARBA" id="ARBA00022617"/>
    </source>
</evidence>
<feature type="domain" description="Cytochrome c" evidence="5">
    <location>
        <begin position="34"/>
        <end position="123"/>
    </location>
</feature>
<evidence type="ECO:0000313" key="6">
    <source>
        <dbReference type="EMBL" id="KGO06261.1"/>
    </source>
</evidence>
<evidence type="ECO:0000259" key="5">
    <source>
        <dbReference type="PROSITE" id="PS51007"/>
    </source>
</evidence>
<evidence type="ECO:0000256" key="3">
    <source>
        <dbReference type="ARBA" id="ARBA00023004"/>
    </source>
</evidence>
<dbReference type="GO" id="GO:0020037">
    <property type="term" value="F:heme binding"/>
    <property type="evidence" value="ECO:0007669"/>
    <property type="project" value="InterPro"/>
</dbReference>
<accession>A0A0A2GVC2</accession>
<dbReference type="RefSeq" id="WP_035325264.1">
    <property type="nucleotide sequence ID" value="NZ_CP015125.1"/>
</dbReference>
<dbReference type="OrthoDB" id="9811395at2"/>
<comment type="caution">
    <text evidence="6">The sequence shown here is derived from an EMBL/GenBank/DDBJ whole genome shotgun (WGS) entry which is preliminary data.</text>
</comment>
<keyword evidence="1 4" id="KW-0349">Heme</keyword>
<dbReference type="Pfam" id="PF00034">
    <property type="entry name" value="Cytochrom_C"/>
    <property type="match status" value="1"/>
</dbReference>
<evidence type="ECO:0000256" key="4">
    <source>
        <dbReference type="PROSITE-ProRule" id="PRU00433"/>
    </source>
</evidence>
<dbReference type="SUPFAM" id="SSF46626">
    <property type="entry name" value="Cytochrome c"/>
    <property type="match status" value="1"/>
</dbReference>
<name>A0A0A2GVC2_9FLAO</name>
<dbReference type="PATRIC" id="fig|1300343.5.peg.2820"/>
<reference evidence="6 7" key="1">
    <citation type="submission" date="2014-10" db="EMBL/GenBank/DDBJ databases">
        <title>Draft genome sequence of the proteorhodopsin-containing marine bacterium Dokdonia donghaensis.</title>
        <authorList>
            <person name="Gomez-Consarnau L."/>
            <person name="Gonzalez J.M."/>
            <person name="Riedel T."/>
            <person name="Jaenicke S."/>
            <person name="Wagner-Doebler I."/>
            <person name="Fuhrman J.A."/>
        </authorList>
    </citation>
    <scope>NUCLEOTIDE SEQUENCE [LARGE SCALE GENOMIC DNA]</scope>
    <source>
        <strain evidence="6 7">DSW-1</strain>
    </source>
</reference>
<dbReference type="PANTHER" id="PTHR35008">
    <property type="entry name" value="BLL4482 PROTEIN-RELATED"/>
    <property type="match status" value="1"/>
</dbReference>
<proteinExistence type="predicted"/>
<dbReference type="InterPro" id="IPR036909">
    <property type="entry name" value="Cyt_c-like_dom_sf"/>
</dbReference>
<keyword evidence="3 4" id="KW-0408">Iron</keyword>
<dbReference type="Gene3D" id="1.10.760.10">
    <property type="entry name" value="Cytochrome c-like domain"/>
    <property type="match status" value="1"/>
</dbReference>
<dbReference type="PROSITE" id="PS51007">
    <property type="entry name" value="CYTC"/>
    <property type="match status" value="1"/>
</dbReference>
<dbReference type="PANTHER" id="PTHR35008:SF8">
    <property type="entry name" value="ALCOHOL DEHYDROGENASE CYTOCHROME C SUBUNIT"/>
    <property type="match status" value="1"/>
</dbReference>
<gene>
    <name evidence="6" type="ORF">NV36_05035</name>
</gene>
<protein>
    <submittedName>
        <fullName evidence="6">Cytochrome C</fullName>
    </submittedName>
</protein>
<sequence length="141" mass="15543">MKLLISLCTAGVSVFLFFAKAEKEVYTSQDPLAESIERGAEVYQDFCIQCHLGKGEGVAGTFPPLAGSDWLTEDRYKEAIKAVKYGQQGPITVNGVAYNGVMANLELYEDEVADVMNYIMNSWGNKQKGMITEEEVKAVTE</sequence>
<dbReference type="InterPro" id="IPR051459">
    <property type="entry name" value="Cytochrome_c-type_DH"/>
</dbReference>
<keyword evidence="7" id="KW-1185">Reference proteome</keyword>
<evidence type="ECO:0000256" key="2">
    <source>
        <dbReference type="ARBA" id="ARBA00022723"/>
    </source>
</evidence>
<dbReference type="Proteomes" id="UP000030140">
    <property type="component" value="Unassembled WGS sequence"/>
</dbReference>
<dbReference type="AlphaFoldDB" id="A0A0A2GVC2"/>
<dbReference type="InterPro" id="IPR009056">
    <property type="entry name" value="Cyt_c-like_dom"/>
</dbReference>
<dbReference type="EMBL" id="JSAQ01000001">
    <property type="protein sequence ID" value="KGO06261.1"/>
    <property type="molecule type" value="Genomic_DNA"/>
</dbReference>